<keyword evidence="3" id="KW-1185">Reference proteome</keyword>
<dbReference type="Proteomes" id="UP001281761">
    <property type="component" value="Unassembled WGS sequence"/>
</dbReference>
<feature type="compositionally biased region" description="Basic and acidic residues" evidence="1">
    <location>
        <begin position="201"/>
        <end position="211"/>
    </location>
</feature>
<evidence type="ECO:0000256" key="1">
    <source>
        <dbReference type="SAM" id="MobiDB-lite"/>
    </source>
</evidence>
<accession>A0ABQ9XQE3</accession>
<evidence type="ECO:0000313" key="3">
    <source>
        <dbReference type="Proteomes" id="UP001281761"/>
    </source>
</evidence>
<feature type="region of interest" description="Disordered" evidence="1">
    <location>
        <begin position="180"/>
        <end position="218"/>
    </location>
</feature>
<evidence type="ECO:0000313" key="2">
    <source>
        <dbReference type="EMBL" id="KAK2953612.1"/>
    </source>
</evidence>
<comment type="caution">
    <text evidence="2">The sequence shown here is derived from an EMBL/GenBank/DDBJ whole genome shotgun (WGS) entry which is preliminary data.</text>
</comment>
<feature type="region of interest" description="Disordered" evidence="1">
    <location>
        <begin position="53"/>
        <end position="77"/>
    </location>
</feature>
<reference evidence="2 3" key="1">
    <citation type="journal article" date="2022" name="bioRxiv">
        <title>Genomics of Preaxostyla Flagellates Illuminates Evolutionary Transitions and the Path Towards Mitochondrial Loss.</title>
        <authorList>
            <person name="Novak L.V.F."/>
            <person name="Treitli S.C."/>
            <person name="Pyrih J."/>
            <person name="Halakuc P."/>
            <person name="Pipaliya S.V."/>
            <person name="Vacek V."/>
            <person name="Brzon O."/>
            <person name="Soukal P."/>
            <person name="Eme L."/>
            <person name="Dacks J.B."/>
            <person name="Karnkowska A."/>
            <person name="Elias M."/>
            <person name="Hampl V."/>
        </authorList>
    </citation>
    <scope>NUCLEOTIDE SEQUENCE [LARGE SCALE GENOMIC DNA]</scope>
    <source>
        <strain evidence="2">NAU3</strain>
        <tissue evidence="2">Gut</tissue>
    </source>
</reference>
<sequence>MEAARSDMERRNIEGLTFWMDCVYGWTVTGDVGVADGEPGELGDVARKFLWKEEEVSSSEDDDKKGGMLLTKEEKRERREKIELRRKMKESEELVRRQRRDEDSLFPRWLVGEAYLGAALVDEGKEESRPMLGEERVRRKKGKVDEMLIENKFSILTQSSKIAGPPTNEAELVEQRMEGLEEGSVQRMKERIEESSSFDNRITEKSTDESRPSNSPKKSLFHLVQTSSFFFLSSRELAHVECDGSTDQVGELFLSISVQPSQRANAFGTLDAVSHSKCSPASFAFSSAVSPALTCLHSRSDVIPLSVW</sequence>
<gene>
    <name evidence="2" type="ORF">BLNAU_11476</name>
</gene>
<protein>
    <submittedName>
        <fullName evidence="2">Uncharacterized protein</fullName>
    </submittedName>
</protein>
<feature type="compositionally biased region" description="Basic and acidic residues" evidence="1">
    <location>
        <begin position="62"/>
        <end position="77"/>
    </location>
</feature>
<organism evidence="2 3">
    <name type="scientific">Blattamonas nauphoetae</name>
    <dbReference type="NCBI Taxonomy" id="2049346"/>
    <lineage>
        <taxon>Eukaryota</taxon>
        <taxon>Metamonada</taxon>
        <taxon>Preaxostyla</taxon>
        <taxon>Oxymonadida</taxon>
        <taxon>Blattamonas</taxon>
    </lineage>
</organism>
<name>A0ABQ9XQE3_9EUKA</name>
<dbReference type="EMBL" id="JARBJD010000089">
    <property type="protein sequence ID" value="KAK2953612.1"/>
    <property type="molecule type" value="Genomic_DNA"/>
</dbReference>
<proteinExistence type="predicted"/>